<organism evidence="2 3">
    <name type="scientific">Rhizobium tropici</name>
    <dbReference type="NCBI Taxonomy" id="398"/>
    <lineage>
        <taxon>Bacteria</taxon>
        <taxon>Pseudomonadati</taxon>
        <taxon>Pseudomonadota</taxon>
        <taxon>Alphaproteobacteria</taxon>
        <taxon>Hyphomicrobiales</taxon>
        <taxon>Rhizobiaceae</taxon>
        <taxon>Rhizobium/Agrobacterium group</taxon>
        <taxon>Rhizobium</taxon>
    </lineage>
</organism>
<reference evidence="2 3" key="1">
    <citation type="submission" date="2018-06" db="EMBL/GenBank/DDBJ databases">
        <title>Whole Genome Sequence of an efficient microsymbiont, Rhizobium tropici.</title>
        <authorList>
            <person name="Srinivasan R."/>
            <person name="Singh H.V."/>
            <person name="Srivastava R."/>
            <person name="Kumari B."/>
            <person name="Radhakrishna A."/>
        </authorList>
    </citation>
    <scope>NUCLEOTIDE SEQUENCE [LARGE SCALE GENOMIC DNA]</scope>
    <source>
        <strain evidence="2 3">IGFRI Rhizo-19</strain>
    </source>
</reference>
<keyword evidence="1" id="KW-0732">Signal</keyword>
<comment type="caution">
    <text evidence="2">The sequence shown here is derived from an EMBL/GenBank/DDBJ whole genome shotgun (WGS) entry which is preliminary data.</text>
</comment>
<evidence type="ECO:0000313" key="3">
    <source>
        <dbReference type="Proteomes" id="UP000251205"/>
    </source>
</evidence>
<feature type="chain" id="PRO_5016312476" evidence="1">
    <location>
        <begin position="20"/>
        <end position="111"/>
    </location>
</feature>
<evidence type="ECO:0000256" key="1">
    <source>
        <dbReference type="SAM" id="SignalP"/>
    </source>
</evidence>
<feature type="signal peptide" evidence="1">
    <location>
        <begin position="1"/>
        <end position="19"/>
    </location>
</feature>
<dbReference type="EMBL" id="QMKK01000021">
    <property type="protein sequence ID" value="RAX42660.1"/>
    <property type="molecule type" value="Genomic_DNA"/>
</dbReference>
<dbReference type="OrthoDB" id="7871245at2"/>
<gene>
    <name evidence="2" type="ORF">DQ393_04535</name>
</gene>
<protein>
    <submittedName>
        <fullName evidence="2">Uncharacterized protein</fullName>
    </submittedName>
</protein>
<dbReference type="Proteomes" id="UP000251205">
    <property type="component" value="Unassembled WGS sequence"/>
</dbReference>
<name>A0A329YNH4_RHITR</name>
<dbReference type="RefSeq" id="WP_112340614.1">
    <property type="nucleotide sequence ID" value="NZ_QMKK01000021.1"/>
</dbReference>
<sequence length="111" mass="12452">MRGILAFVFFLLSTAFALAHEAPSGWTYDPYCCNGDSKTGDCEMIPARTVTIVPGGYRVTLNPGDHRYVTHAHIFNLPQQKTMRSPDGAYHLCLFPDENTPRCFYAPDMAY</sequence>
<proteinExistence type="predicted"/>
<dbReference type="AlphaFoldDB" id="A0A329YNH4"/>
<accession>A0A329YNH4</accession>
<evidence type="ECO:0000313" key="2">
    <source>
        <dbReference type="EMBL" id="RAX42660.1"/>
    </source>
</evidence>